<dbReference type="InterPro" id="IPR051393">
    <property type="entry name" value="ABC_transporter_permease"/>
</dbReference>
<reference evidence="9 10" key="1">
    <citation type="submission" date="2018-05" db="EMBL/GenBank/DDBJ databases">
        <title>Paenibacillus flagellatus sp. nov., isolated from selenium mineral soil.</title>
        <authorList>
            <person name="Dai X."/>
        </authorList>
    </citation>
    <scope>NUCLEOTIDE SEQUENCE [LARGE SCALE GENOMIC DNA]</scope>
    <source>
        <strain evidence="9 10">DXL2</strain>
    </source>
</reference>
<dbReference type="SUPFAM" id="SSF161098">
    <property type="entry name" value="MetI-like"/>
    <property type="match status" value="1"/>
</dbReference>
<feature type="domain" description="ABC transmembrane type-1" evidence="8">
    <location>
        <begin position="66"/>
        <end position="282"/>
    </location>
</feature>
<dbReference type="Pfam" id="PF00528">
    <property type="entry name" value="BPD_transp_1"/>
    <property type="match status" value="1"/>
</dbReference>
<accession>A0A2V5JXF2</accession>
<evidence type="ECO:0000256" key="4">
    <source>
        <dbReference type="ARBA" id="ARBA00022692"/>
    </source>
</evidence>
<feature type="transmembrane region" description="Helical" evidence="7">
    <location>
        <begin position="70"/>
        <end position="94"/>
    </location>
</feature>
<keyword evidence="2 7" id="KW-0813">Transport</keyword>
<dbReference type="GO" id="GO:0005886">
    <property type="term" value="C:plasma membrane"/>
    <property type="evidence" value="ECO:0007669"/>
    <property type="project" value="UniProtKB-SubCell"/>
</dbReference>
<comment type="caution">
    <text evidence="9">The sequence shown here is derived from an EMBL/GenBank/DDBJ whole genome shotgun (WGS) entry which is preliminary data.</text>
</comment>
<keyword evidence="6 7" id="KW-0472">Membrane</keyword>
<dbReference type="CDD" id="cd06261">
    <property type="entry name" value="TM_PBP2"/>
    <property type="match status" value="1"/>
</dbReference>
<keyword evidence="3" id="KW-1003">Cell membrane</keyword>
<evidence type="ECO:0000259" key="8">
    <source>
        <dbReference type="PROSITE" id="PS50928"/>
    </source>
</evidence>
<dbReference type="RefSeq" id="WP_110842863.1">
    <property type="nucleotide sequence ID" value="NZ_QJVJ01000013.1"/>
</dbReference>
<dbReference type="SUPFAM" id="SSF160964">
    <property type="entry name" value="MalF N-terminal region-like"/>
    <property type="match status" value="1"/>
</dbReference>
<dbReference type="OrthoDB" id="152280at2"/>
<evidence type="ECO:0000313" key="9">
    <source>
        <dbReference type="EMBL" id="PYI51351.1"/>
    </source>
</evidence>
<organism evidence="9 10">
    <name type="scientific">Paenibacillus flagellatus</name>
    <dbReference type="NCBI Taxonomy" id="2211139"/>
    <lineage>
        <taxon>Bacteria</taxon>
        <taxon>Bacillati</taxon>
        <taxon>Bacillota</taxon>
        <taxon>Bacilli</taxon>
        <taxon>Bacillales</taxon>
        <taxon>Paenibacillaceae</taxon>
        <taxon>Paenibacillus</taxon>
    </lineage>
</organism>
<keyword evidence="5 7" id="KW-1133">Transmembrane helix</keyword>
<evidence type="ECO:0000313" key="10">
    <source>
        <dbReference type="Proteomes" id="UP000247476"/>
    </source>
</evidence>
<keyword evidence="10" id="KW-1185">Reference proteome</keyword>
<feature type="transmembrane region" description="Helical" evidence="7">
    <location>
        <begin position="9"/>
        <end position="27"/>
    </location>
</feature>
<dbReference type="EMBL" id="QJVJ01000013">
    <property type="protein sequence ID" value="PYI51351.1"/>
    <property type="molecule type" value="Genomic_DNA"/>
</dbReference>
<dbReference type="PROSITE" id="PS50928">
    <property type="entry name" value="ABC_TM1"/>
    <property type="match status" value="1"/>
</dbReference>
<comment type="subcellular location">
    <subcellularLocation>
        <location evidence="1 7">Cell membrane</location>
        <topology evidence="1 7">Multi-pass membrane protein</topology>
    </subcellularLocation>
</comment>
<feature type="transmembrane region" description="Helical" evidence="7">
    <location>
        <begin position="213"/>
        <end position="235"/>
    </location>
</feature>
<dbReference type="GO" id="GO:0055085">
    <property type="term" value="P:transmembrane transport"/>
    <property type="evidence" value="ECO:0007669"/>
    <property type="project" value="InterPro"/>
</dbReference>
<name>A0A2V5JXF2_9BACL</name>
<gene>
    <name evidence="9" type="ORF">DLM86_25330</name>
</gene>
<protein>
    <submittedName>
        <fullName evidence="9">ABC transporter permease</fullName>
    </submittedName>
</protein>
<dbReference type="InterPro" id="IPR035906">
    <property type="entry name" value="MetI-like_sf"/>
</dbReference>
<evidence type="ECO:0000256" key="6">
    <source>
        <dbReference type="ARBA" id="ARBA00023136"/>
    </source>
</evidence>
<sequence length="292" mass="32664">MTNRKLTPYLYILPSVLILAVFIYYPVVQNLQSGFYSWSPFSSKRDFVGFDNYVRLFQDSVFYVALKNTLLHAGISLVCQVLGGLVLAAILEDVLFRKLSPILRTVYFLPVMISVSVIGLLFGFIYNPQIGLLNKLLELIGLGQYATGWLGNSSTAIYAVIAMSQWQGIGYITMLFIVAIQKIPQELYEASKIDGCSKVQAFRFITVPQVKEMMFVTTVFVISQSFLTFADVYVLTNGGPGNSSQVLSTFLYQRAFVDNEMGYASSIANVILAITFLFYMLQTKLFKTGKEG</sequence>
<feature type="transmembrane region" description="Helical" evidence="7">
    <location>
        <begin position="261"/>
        <end position="281"/>
    </location>
</feature>
<keyword evidence="4 7" id="KW-0812">Transmembrane</keyword>
<evidence type="ECO:0000256" key="3">
    <source>
        <dbReference type="ARBA" id="ARBA00022475"/>
    </source>
</evidence>
<dbReference type="AlphaFoldDB" id="A0A2V5JXF2"/>
<evidence type="ECO:0000256" key="7">
    <source>
        <dbReference type="RuleBase" id="RU363032"/>
    </source>
</evidence>
<evidence type="ECO:0000256" key="5">
    <source>
        <dbReference type="ARBA" id="ARBA00022989"/>
    </source>
</evidence>
<dbReference type="PANTHER" id="PTHR30193:SF37">
    <property type="entry name" value="INNER MEMBRANE ABC TRANSPORTER PERMEASE PROTEIN YCJO"/>
    <property type="match status" value="1"/>
</dbReference>
<evidence type="ECO:0000256" key="2">
    <source>
        <dbReference type="ARBA" id="ARBA00022448"/>
    </source>
</evidence>
<feature type="transmembrane region" description="Helical" evidence="7">
    <location>
        <begin position="106"/>
        <end position="126"/>
    </location>
</feature>
<dbReference type="Proteomes" id="UP000247476">
    <property type="component" value="Unassembled WGS sequence"/>
</dbReference>
<dbReference type="Gene3D" id="1.10.3720.10">
    <property type="entry name" value="MetI-like"/>
    <property type="match status" value="1"/>
</dbReference>
<dbReference type="InterPro" id="IPR000515">
    <property type="entry name" value="MetI-like"/>
</dbReference>
<comment type="similarity">
    <text evidence="7">Belongs to the binding-protein-dependent transport system permease family.</text>
</comment>
<dbReference type="PANTHER" id="PTHR30193">
    <property type="entry name" value="ABC TRANSPORTER PERMEASE PROTEIN"/>
    <property type="match status" value="1"/>
</dbReference>
<feature type="transmembrane region" description="Helical" evidence="7">
    <location>
        <begin position="156"/>
        <end position="180"/>
    </location>
</feature>
<evidence type="ECO:0000256" key="1">
    <source>
        <dbReference type="ARBA" id="ARBA00004651"/>
    </source>
</evidence>
<proteinExistence type="inferred from homology"/>